<protein>
    <submittedName>
        <fullName evidence="4">NAD(P)/FAD-dependent oxidoreductase</fullName>
    </submittedName>
</protein>
<dbReference type="Gene3D" id="3.50.50.60">
    <property type="entry name" value="FAD/NAD(P)-binding domain"/>
    <property type="match status" value="3"/>
</dbReference>
<feature type="domain" description="FAD/NAD(P)-binding" evidence="2">
    <location>
        <begin position="20"/>
        <end position="290"/>
    </location>
</feature>
<organism evidence="4 5">
    <name type="scientific">Sphingomonas echinoides</name>
    <dbReference type="NCBI Taxonomy" id="59803"/>
    <lineage>
        <taxon>Bacteria</taxon>
        <taxon>Pseudomonadati</taxon>
        <taxon>Pseudomonadota</taxon>
        <taxon>Alphaproteobacteria</taxon>
        <taxon>Sphingomonadales</taxon>
        <taxon>Sphingomonadaceae</taxon>
        <taxon>Sphingomonas</taxon>
    </lineage>
</organism>
<dbReference type="RefSeq" id="WP_010404356.1">
    <property type="nucleotide sequence ID" value="NZ_JAWXXV010000001.1"/>
</dbReference>
<feature type="domain" description="SoxA A3" evidence="3">
    <location>
        <begin position="366"/>
        <end position="429"/>
    </location>
</feature>
<dbReference type="InterPro" id="IPR036188">
    <property type="entry name" value="FAD/NAD-bd_sf"/>
</dbReference>
<dbReference type="EMBL" id="JAWXXV010000001">
    <property type="protein sequence ID" value="MDX5983832.1"/>
    <property type="molecule type" value="Genomic_DNA"/>
</dbReference>
<keyword evidence="1" id="KW-0560">Oxidoreductase</keyword>
<dbReference type="PANTHER" id="PTHR42949:SF3">
    <property type="entry name" value="ANAEROBIC GLYCEROL-3-PHOSPHATE DEHYDROGENASE SUBUNIT B"/>
    <property type="match status" value="1"/>
</dbReference>
<accession>A0ABU4PL70</accession>
<dbReference type="PANTHER" id="PTHR42949">
    <property type="entry name" value="ANAEROBIC GLYCEROL-3-PHOSPHATE DEHYDROGENASE SUBUNIT B"/>
    <property type="match status" value="1"/>
</dbReference>
<dbReference type="SUPFAM" id="SSF51905">
    <property type="entry name" value="FAD/NAD(P)-binding domain"/>
    <property type="match status" value="1"/>
</dbReference>
<reference evidence="4 5" key="1">
    <citation type="submission" date="2023-11" db="EMBL/GenBank/DDBJ databases">
        <title>MicrobeMod: A computational toolkit for identifying prokaryotic methylation and restriction-modification with nanopore sequencing.</title>
        <authorList>
            <person name="Crits-Christoph A."/>
            <person name="Kang S.C."/>
            <person name="Lee H."/>
            <person name="Ostrov N."/>
        </authorList>
    </citation>
    <scope>NUCLEOTIDE SEQUENCE [LARGE SCALE GENOMIC DNA]</scope>
    <source>
        <strain evidence="4 5">ATCC 14820</strain>
    </source>
</reference>
<dbReference type="PRINTS" id="PR00368">
    <property type="entry name" value="FADPNR"/>
</dbReference>
<sequence length="475" mass="48586">MTVRDVHAIDGKLPAPDARFDVVVVGAGSAGTAAAIAAAEDGASVLLIDENPVPGALIGSDVPHFYGGRMTAAVQQPARMLEQVFASNPALETAFAAGVDVRLGTCAWGLYVNGPALRALPGPMLGIADAEAATMVGFGRLVLATGARDLVLGFAGWNQPGVMGAQGFAALLTRYDALASRRIVILGSGALALETALLALSRGIAVVALVEVADVVQGPAALAAQVAAAGVPILLGHTVAATRGGIDGVEGVTLTPLPSPAQEDALEIACDTIVLAIGSAPATELLDAAGTLPSETIHLIGDAATVTRPDPAYLQAWATALGQHAPPDTIVCQCEEVTRADLLGVQPPRYLDRPHAMAARSLASLLNDGPAHPDQIKRLTRAGMGACQGRRCRDQVACLLAQQQGVPLATVPIASFRAPVRPVPLGILADWQESAAMTAGWDVWFGIPTQWTPYAVIGTPEEADHVAGLGGTMHV</sequence>
<dbReference type="Pfam" id="PF07992">
    <property type="entry name" value="Pyr_redox_2"/>
    <property type="match status" value="1"/>
</dbReference>
<dbReference type="InterPro" id="IPR041854">
    <property type="entry name" value="BFD-like_2Fe2S-bd_dom_sf"/>
</dbReference>
<dbReference type="CDD" id="cd19946">
    <property type="entry name" value="GlpA-like_Fer2_BFD-like"/>
    <property type="match status" value="1"/>
</dbReference>
<evidence type="ECO:0000259" key="3">
    <source>
        <dbReference type="Pfam" id="PF17806"/>
    </source>
</evidence>
<evidence type="ECO:0000313" key="4">
    <source>
        <dbReference type="EMBL" id="MDX5983832.1"/>
    </source>
</evidence>
<dbReference type="InterPro" id="IPR023753">
    <property type="entry name" value="FAD/NAD-binding_dom"/>
</dbReference>
<dbReference type="InterPro" id="IPR041117">
    <property type="entry name" value="SoxA_A3"/>
</dbReference>
<dbReference type="Pfam" id="PF17806">
    <property type="entry name" value="SO_alpha_A3"/>
    <property type="match status" value="1"/>
</dbReference>
<dbReference type="Proteomes" id="UP001279660">
    <property type="component" value="Unassembled WGS sequence"/>
</dbReference>
<comment type="caution">
    <text evidence="4">The sequence shown here is derived from an EMBL/GenBank/DDBJ whole genome shotgun (WGS) entry which is preliminary data.</text>
</comment>
<dbReference type="InterPro" id="IPR051691">
    <property type="entry name" value="Metab_Enz_Cyan_OpOx_G3PDH"/>
</dbReference>
<dbReference type="Gene3D" id="1.10.10.1100">
    <property type="entry name" value="BFD-like [2Fe-2S]-binding domain"/>
    <property type="match status" value="1"/>
</dbReference>
<evidence type="ECO:0000256" key="1">
    <source>
        <dbReference type="ARBA" id="ARBA00023002"/>
    </source>
</evidence>
<dbReference type="PRINTS" id="PR00411">
    <property type="entry name" value="PNDRDTASEI"/>
</dbReference>
<keyword evidence="5" id="KW-1185">Reference proteome</keyword>
<gene>
    <name evidence="4" type="ORF">SIL82_06125</name>
</gene>
<proteinExistence type="predicted"/>
<evidence type="ECO:0000313" key="5">
    <source>
        <dbReference type="Proteomes" id="UP001279660"/>
    </source>
</evidence>
<name>A0ABU4PL70_9SPHN</name>
<evidence type="ECO:0000259" key="2">
    <source>
        <dbReference type="Pfam" id="PF07992"/>
    </source>
</evidence>